<feature type="transmembrane region" description="Helical" evidence="9">
    <location>
        <begin position="21"/>
        <end position="39"/>
    </location>
</feature>
<dbReference type="Pfam" id="PF07690">
    <property type="entry name" value="MFS_1"/>
    <property type="match status" value="1"/>
</dbReference>
<evidence type="ECO:0000256" key="1">
    <source>
        <dbReference type="ARBA" id="ARBA00004651"/>
    </source>
</evidence>
<evidence type="ECO:0000256" key="8">
    <source>
        <dbReference type="SAM" id="MobiDB-lite"/>
    </source>
</evidence>
<keyword evidence="6 9" id="KW-0472">Membrane</keyword>
<dbReference type="GO" id="GO:0022857">
    <property type="term" value="F:transmembrane transporter activity"/>
    <property type="evidence" value="ECO:0007669"/>
    <property type="project" value="InterPro"/>
</dbReference>
<organism evidence="11">
    <name type="scientific">Tanacetum cinerariifolium</name>
    <name type="common">Dalmatian daisy</name>
    <name type="synonym">Chrysanthemum cinerariifolium</name>
    <dbReference type="NCBI Taxonomy" id="118510"/>
    <lineage>
        <taxon>Eukaryota</taxon>
        <taxon>Viridiplantae</taxon>
        <taxon>Streptophyta</taxon>
        <taxon>Embryophyta</taxon>
        <taxon>Tracheophyta</taxon>
        <taxon>Spermatophyta</taxon>
        <taxon>Magnoliopsida</taxon>
        <taxon>eudicotyledons</taxon>
        <taxon>Gunneridae</taxon>
        <taxon>Pentapetalae</taxon>
        <taxon>asterids</taxon>
        <taxon>campanulids</taxon>
        <taxon>Asterales</taxon>
        <taxon>Asteraceae</taxon>
        <taxon>Asteroideae</taxon>
        <taxon>Anthemideae</taxon>
        <taxon>Anthemidinae</taxon>
        <taxon>Tanacetum</taxon>
    </lineage>
</organism>
<dbReference type="InterPro" id="IPR020846">
    <property type="entry name" value="MFS_dom"/>
</dbReference>
<accession>A0A699Q3D6</accession>
<keyword evidence="2" id="KW-0813">Transport</keyword>
<keyword evidence="3" id="KW-1003">Cell membrane</keyword>
<feature type="region of interest" description="Disordered" evidence="8">
    <location>
        <begin position="156"/>
        <end position="193"/>
    </location>
</feature>
<sequence length="193" mass="20790">MIAVLAPFAGMIVDRVGRKPLLLMAMLLYTVCGTLPLWLESLKAIVISRGGIGLAEAGIMTCCTTLMADYYQGGRRERLFALQMVATSLSAAAGHRCLGRISAQSVGRRLTSTDRHDHGRKPVGRCAGGAEFPADWQRSTRPFVAAGIRTGRHRRITHGGGRITSNAVDGRFHQRPGHWPDVANADHPDHGAG</sequence>
<comment type="similarity">
    <text evidence="7">Belongs to the major facilitator superfamily. Phosphate:H(+) symporter (TC 2.A.1.9) family.</text>
</comment>
<dbReference type="PROSITE" id="PS00216">
    <property type="entry name" value="SUGAR_TRANSPORT_1"/>
    <property type="match status" value="1"/>
</dbReference>
<keyword evidence="4 9" id="KW-0812">Transmembrane</keyword>
<comment type="caution">
    <text evidence="11">The sequence shown here is derived from an EMBL/GenBank/DDBJ whole genome shotgun (WGS) entry which is preliminary data.</text>
</comment>
<dbReference type="PANTHER" id="PTHR43124:SF3">
    <property type="entry name" value="CHLORAMPHENICOL EFFLUX PUMP RV0191"/>
    <property type="match status" value="1"/>
</dbReference>
<dbReference type="InterPro" id="IPR011701">
    <property type="entry name" value="MFS"/>
</dbReference>
<dbReference type="PROSITE" id="PS50850">
    <property type="entry name" value="MFS"/>
    <property type="match status" value="1"/>
</dbReference>
<dbReference type="InterPro" id="IPR005829">
    <property type="entry name" value="Sugar_transporter_CS"/>
</dbReference>
<dbReference type="InterPro" id="IPR036259">
    <property type="entry name" value="MFS_trans_sf"/>
</dbReference>
<feature type="domain" description="Major facilitator superfamily (MFS) profile" evidence="10">
    <location>
        <begin position="1"/>
        <end position="193"/>
    </location>
</feature>
<evidence type="ECO:0000259" key="10">
    <source>
        <dbReference type="PROSITE" id="PS50850"/>
    </source>
</evidence>
<dbReference type="Gene3D" id="1.20.1250.20">
    <property type="entry name" value="MFS general substrate transporter like domains"/>
    <property type="match status" value="1"/>
</dbReference>
<evidence type="ECO:0000256" key="5">
    <source>
        <dbReference type="ARBA" id="ARBA00022989"/>
    </source>
</evidence>
<name>A0A699Q3D6_TANCI</name>
<keyword evidence="5 9" id="KW-1133">Transmembrane helix</keyword>
<protein>
    <recommendedName>
        <fullName evidence="10">Major facilitator superfamily (MFS) profile domain-containing protein</fullName>
    </recommendedName>
</protein>
<evidence type="ECO:0000256" key="9">
    <source>
        <dbReference type="SAM" id="Phobius"/>
    </source>
</evidence>
<reference evidence="11" key="1">
    <citation type="journal article" date="2019" name="Sci. Rep.">
        <title>Draft genome of Tanacetum cinerariifolium, the natural source of mosquito coil.</title>
        <authorList>
            <person name="Yamashiro T."/>
            <person name="Shiraishi A."/>
            <person name="Satake H."/>
            <person name="Nakayama K."/>
        </authorList>
    </citation>
    <scope>NUCLEOTIDE SEQUENCE</scope>
</reference>
<evidence type="ECO:0000256" key="3">
    <source>
        <dbReference type="ARBA" id="ARBA00022475"/>
    </source>
</evidence>
<proteinExistence type="inferred from homology"/>
<evidence type="ECO:0000256" key="4">
    <source>
        <dbReference type="ARBA" id="ARBA00022692"/>
    </source>
</evidence>
<comment type="subcellular location">
    <subcellularLocation>
        <location evidence="1">Cell membrane</location>
        <topology evidence="1">Multi-pass membrane protein</topology>
    </subcellularLocation>
</comment>
<dbReference type="EMBL" id="BKCJ010979891">
    <property type="protein sequence ID" value="GFC59050.1"/>
    <property type="molecule type" value="Genomic_DNA"/>
</dbReference>
<gene>
    <name evidence="11" type="ORF">Tci_831020</name>
</gene>
<dbReference type="AlphaFoldDB" id="A0A699Q3D6"/>
<evidence type="ECO:0000313" key="11">
    <source>
        <dbReference type="EMBL" id="GFC59050.1"/>
    </source>
</evidence>
<feature type="transmembrane region" description="Helical" evidence="9">
    <location>
        <begin position="51"/>
        <end position="71"/>
    </location>
</feature>
<dbReference type="PANTHER" id="PTHR43124">
    <property type="entry name" value="PURINE EFFLUX PUMP PBUE"/>
    <property type="match status" value="1"/>
</dbReference>
<evidence type="ECO:0000256" key="2">
    <source>
        <dbReference type="ARBA" id="ARBA00022448"/>
    </source>
</evidence>
<dbReference type="GO" id="GO:0005886">
    <property type="term" value="C:plasma membrane"/>
    <property type="evidence" value="ECO:0007669"/>
    <property type="project" value="UniProtKB-SubCell"/>
</dbReference>
<feature type="compositionally biased region" description="Basic and acidic residues" evidence="8">
    <location>
        <begin position="184"/>
        <end position="193"/>
    </location>
</feature>
<evidence type="ECO:0000256" key="6">
    <source>
        <dbReference type="ARBA" id="ARBA00023136"/>
    </source>
</evidence>
<dbReference type="SUPFAM" id="SSF103473">
    <property type="entry name" value="MFS general substrate transporter"/>
    <property type="match status" value="1"/>
</dbReference>
<dbReference type="InterPro" id="IPR050189">
    <property type="entry name" value="MFS_Efflux_Transporters"/>
</dbReference>
<evidence type="ECO:0000256" key="7">
    <source>
        <dbReference type="ARBA" id="ARBA00044504"/>
    </source>
</evidence>